<dbReference type="Gene3D" id="1.10.357.10">
    <property type="entry name" value="Tetracycline Repressor, domain 2"/>
    <property type="match status" value="1"/>
</dbReference>
<feature type="domain" description="HTH tetR-type" evidence="5">
    <location>
        <begin position="14"/>
        <end position="74"/>
    </location>
</feature>
<dbReference type="OrthoDB" id="9809994at2"/>
<dbReference type="PANTHER" id="PTHR30055:SF223">
    <property type="entry name" value="HTH-TYPE TRANSCRIPTIONAL REGULATOR UIDR"/>
    <property type="match status" value="1"/>
</dbReference>
<dbReference type="Proteomes" id="UP000389128">
    <property type="component" value="Unassembled WGS sequence"/>
</dbReference>
<gene>
    <name evidence="6" type="ORF">ETQ85_03330</name>
</gene>
<evidence type="ECO:0000313" key="6">
    <source>
        <dbReference type="EMBL" id="TYC61101.1"/>
    </source>
</evidence>
<dbReference type="AlphaFoldDB" id="A0A6C2D589"/>
<name>A0A6C2D589_9RHOO</name>
<comment type="caution">
    <text evidence="6">The sequence shown here is derived from an EMBL/GenBank/DDBJ whole genome shotgun (WGS) entry which is preliminary data.</text>
</comment>
<dbReference type="SUPFAM" id="SSF48498">
    <property type="entry name" value="Tetracyclin repressor-like, C-terminal domain"/>
    <property type="match status" value="1"/>
</dbReference>
<evidence type="ECO:0000259" key="5">
    <source>
        <dbReference type="PROSITE" id="PS50977"/>
    </source>
</evidence>
<dbReference type="Pfam" id="PF00440">
    <property type="entry name" value="TetR_N"/>
    <property type="match status" value="1"/>
</dbReference>
<dbReference type="InterPro" id="IPR001647">
    <property type="entry name" value="HTH_TetR"/>
</dbReference>
<protein>
    <submittedName>
        <fullName evidence="6">TetR/AcrR family transcriptional regulator</fullName>
    </submittedName>
</protein>
<dbReference type="GO" id="GO:0000976">
    <property type="term" value="F:transcription cis-regulatory region binding"/>
    <property type="evidence" value="ECO:0007669"/>
    <property type="project" value="TreeGrafter"/>
</dbReference>
<dbReference type="InterPro" id="IPR036271">
    <property type="entry name" value="Tet_transcr_reg_TetR-rel_C_sf"/>
</dbReference>
<evidence type="ECO:0000256" key="2">
    <source>
        <dbReference type="ARBA" id="ARBA00023125"/>
    </source>
</evidence>
<dbReference type="FunFam" id="1.10.10.60:FF:000141">
    <property type="entry name" value="TetR family transcriptional regulator"/>
    <property type="match status" value="1"/>
</dbReference>
<keyword evidence="3" id="KW-0804">Transcription</keyword>
<dbReference type="InterPro" id="IPR050109">
    <property type="entry name" value="HTH-type_TetR-like_transc_reg"/>
</dbReference>
<keyword evidence="2 4" id="KW-0238">DNA-binding</keyword>
<accession>A0A6C2D589</accession>
<feature type="DNA-binding region" description="H-T-H motif" evidence="4">
    <location>
        <begin position="37"/>
        <end position="56"/>
    </location>
</feature>
<evidence type="ECO:0000256" key="3">
    <source>
        <dbReference type="ARBA" id="ARBA00023163"/>
    </source>
</evidence>
<dbReference type="GO" id="GO:0003700">
    <property type="term" value="F:DNA-binding transcription factor activity"/>
    <property type="evidence" value="ECO:0007669"/>
    <property type="project" value="TreeGrafter"/>
</dbReference>
<organism evidence="6 7">
    <name type="scientific">Zoogloea oleivorans</name>
    <dbReference type="NCBI Taxonomy" id="1552750"/>
    <lineage>
        <taxon>Bacteria</taxon>
        <taxon>Pseudomonadati</taxon>
        <taxon>Pseudomonadota</taxon>
        <taxon>Betaproteobacteria</taxon>
        <taxon>Rhodocyclales</taxon>
        <taxon>Zoogloeaceae</taxon>
        <taxon>Zoogloea</taxon>
    </lineage>
</organism>
<dbReference type="PRINTS" id="PR00455">
    <property type="entry name" value="HTHTETR"/>
</dbReference>
<proteinExistence type="predicted"/>
<sequence length="220" mass="24837">MTEPESTRRQRRKEARPAELAAAALSLFIEKGFAATRLDEVAARAGVSKGTLYLYFDSKEALFKSVIEEGGVPIFEEFEARLEILGDDPERLLREILRGWWTKVGATDLGGIGKLIIAEAGNFPEVARYHHEAVIVRWMTLLRRVITLGVDKGIFRSLDVEPLSQLMFFPLLMLSVWKNSMASCLVGCEAPHQISDSYFDTYFDLIFRGLLVAPRQEPKE</sequence>
<dbReference type="RefSeq" id="WP_148577636.1">
    <property type="nucleotide sequence ID" value="NZ_SDKK01000003.1"/>
</dbReference>
<dbReference type="EMBL" id="SDKK01000003">
    <property type="protein sequence ID" value="TYC61101.1"/>
    <property type="molecule type" value="Genomic_DNA"/>
</dbReference>
<dbReference type="InterPro" id="IPR009057">
    <property type="entry name" value="Homeodomain-like_sf"/>
</dbReference>
<keyword evidence="7" id="KW-1185">Reference proteome</keyword>
<dbReference type="SUPFAM" id="SSF46689">
    <property type="entry name" value="Homeodomain-like"/>
    <property type="match status" value="1"/>
</dbReference>
<evidence type="ECO:0000256" key="1">
    <source>
        <dbReference type="ARBA" id="ARBA00023015"/>
    </source>
</evidence>
<evidence type="ECO:0000256" key="4">
    <source>
        <dbReference type="PROSITE-ProRule" id="PRU00335"/>
    </source>
</evidence>
<reference evidence="6 7" key="1">
    <citation type="submission" date="2019-01" db="EMBL/GenBank/DDBJ databases">
        <title>Zoogloea oleivorans genome sequencing and assembly.</title>
        <authorList>
            <person name="Tancsics A."/>
            <person name="Farkas M."/>
            <person name="Kriszt B."/>
            <person name="Maroti G."/>
            <person name="Horvath B."/>
        </authorList>
    </citation>
    <scope>NUCLEOTIDE SEQUENCE [LARGE SCALE GENOMIC DNA]</scope>
    <source>
        <strain evidence="6 7">Buc</strain>
    </source>
</reference>
<dbReference type="PROSITE" id="PS50977">
    <property type="entry name" value="HTH_TETR_2"/>
    <property type="match status" value="1"/>
</dbReference>
<evidence type="ECO:0000313" key="7">
    <source>
        <dbReference type="Proteomes" id="UP000389128"/>
    </source>
</evidence>
<keyword evidence="1" id="KW-0805">Transcription regulation</keyword>
<dbReference type="PANTHER" id="PTHR30055">
    <property type="entry name" value="HTH-TYPE TRANSCRIPTIONAL REGULATOR RUTR"/>
    <property type="match status" value="1"/>
</dbReference>